<dbReference type="SMART" id="SM00355">
    <property type="entry name" value="ZnF_C2H2"/>
    <property type="match status" value="5"/>
</dbReference>
<feature type="domain" description="C2H2-type" evidence="9">
    <location>
        <begin position="180"/>
        <end position="207"/>
    </location>
</feature>
<dbReference type="PANTHER" id="PTHR48112">
    <property type="entry name" value="HIGH MOBILITY GROUP PROTEIN DSP1"/>
    <property type="match status" value="1"/>
</dbReference>
<dbReference type="SUPFAM" id="SSF57667">
    <property type="entry name" value="beta-beta-alpha zinc fingers"/>
    <property type="match status" value="3"/>
</dbReference>
<name>A0AAV2PZ12_MEGNR</name>
<evidence type="ECO:0000259" key="8">
    <source>
        <dbReference type="PROSITE" id="PS50118"/>
    </source>
</evidence>
<dbReference type="PROSITE" id="PS50157">
    <property type="entry name" value="ZINC_FINGER_C2H2_2"/>
    <property type="match status" value="2"/>
</dbReference>
<comment type="caution">
    <text evidence="10">The sequence shown here is derived from an EMBL/GenBank/DDBJ whole genome shotgun (WGS) entry which is preliminary data.</text>
</comment>
<dbReference type="CDD" id="cd21978">
    <property type="entry name" value="HMG-box_HMGB_rpt1"/>
    <property type="match status" value="1"/>
</dbReference>
<dbReference type="Gene3D" id="1.10.30.10">
    <property type="entry name" value="High mobility group box domain"/>
    <property type="match status" value="2"/>
</dbReference>
<feature type="region of interest" description="Disordered" evidence="7">
    <location>
        <begin position="113"/>
        <end position="138"/>
    </location>
</feature>
<organism evidence="10 11">
    <name type="scientific">Meganyctiphanes norvegica</name>
    <name type="common">Northern krill</name>
    <name type="synonym">Thysanopoda norvegica</name>
    <dbReference type="NCBI Taxonomy" id="48144"/>
    <lineage>
        <taxon>Eukaryota</taxon>
        <taxon>Metazoa</taxon>
        <taxon>Ecdysozoa</taxon>
        <taxon>Arthropoda</taxon>
        <taxon>Crustacea</taxon>
        <taxon>Multicrustacea</taxon>
        <taxon>Malacostraca</taxon>
        <taxon>Eumalacostraca</taxon>
        <taxon>Eucarida</taxon>
        <taxon>Euphausiacea</taxon>
        <taxon>Euphausiidae</taxon>
        <taxon>Meganyctiphanes</taxon>
    </lineage>
</organism>
<evidence type="ECO:0000256" key="1">
    <source>
        <dbReference type="ARBA" id="ARBA00004123"/>
    </source>
</evidence>
<comment type="similarity">
    <text evidence="2">Belongs to the HMGB family.</text>
</comment>
<keyword evidence="5" id="KW-0863">Zinc-finger</keyword>
<dbReference type="Pfam" id="PF09011">
    <property type="entry name" value="HMG_box_2"/>
    <property type="match status" value="1"/>
</dbReference>
<feature type="domain" description="HMG box" evidence="8">
    <location>
        <begin position="340"/>
        <end position="407"/>
    </location>
</feature>
<feature type="compositionally biased region" description="Polar residues" evidence="7">
    <location>
        <begin position="514"/>
        <end position="523"/>
    </location>
</feature>
<protein>
    <submittedName>
        <fullName evidence="10">Uncharacterized protein</fullName>
    </submittedName>
</protein>
<feature type="region of interest" description="Disordered" evidence="7">
    <location>
        <begin position="506"/>
        <end position="542"/>
    </location>
</feature>
<dbReference type="EMBL" id="CAXKWB010001825">
    <property type="protein sequence ID" value="CAL4065562.1"/>
    <property type="molecule type" value="Genomic_DNA"/>
</dbReference>
<evidence type="ECO:0000313" key="11">
    <source>
        <dbReference type="Proteomes" id="UP001497623"/>
    </source>
</evidence>
<evidence type="ECO:0000256" key="7">
    <source>
        <dbReference type="SAM" id="MobiDB-lite"/>
    </source>
</evidence>
<dbReference type="Proteomes" id="UP001497623">
    <property type="component" value="Unassembled WGS sequence"/>
</dbReference>
<evidence type="ECO:0000256" key="5">
    <source>
        <dbReference type="PROSITE-ProRule" id="PRU00042"/>
    </source>
</evidence>
<dbReference type="InterPro" id="IPR013087">
    <property type="entry name" value="Znf_C2H2_type"/>
</dbReference>
<evidence type="ECO:0000256" key="2">
    <source>
        <dbReference type="ARBA" id="ARBA00008774"/>
    </source>
</evidence>
<dbReference type="CDD" id="cd01390">
    <property type="entry name" value="HMG-box_NHP6-like"/>
    <property type="match status" value="1"/>
</dbReference>
<dbReference type="Gene3D" id="3.30.160.60">
    <property type="entry name" value="Classic Zinc Finger"/>
    <property type="match status" value="2"/>
</dbReference>
<dbReference type="PROSITE" id="PS50118">
    <property type="entry name" value="HMG_BOX_2"/>
    <property type="match status" value="2"/>
</dbReference>
<keyword evidence="5" id="KW-0862">Zinc</keyword>
<feature type="domain" description="HMG box" evidence="8">
    <location>
        <begin position="434"/>
        <end position="502"/>
    </location>
</feature>
<reference evidence="10 11" key="1">
    <citation type="submission" date="2024-05" db="EMBL/GenBank/DDBJ databases">
        <authorList>
            <person name="Wallberg A."/>
        </authorList>
    </citation>
    <scope>NUCLEOTIDE SEQUENCE [LARGE SCALE GENOMIC DNA]</scope>
</reference>
<accession>A0AAV2PZ12</accession>
<keyword evidence="5" id="KW-0479">Metal-binding</keyword>
<dbReference type="SUPFAM" id="SSF47095">
    <property type="entry name" value="HMG-box"/>
    <property type="match status" value="2"/>
</dbReference>
<dbReference type="PROSITE" id="PS00028">
    <property type="entry name" value="ZINC_FINGER_C2H2_1"/>
    <property type="match status" value="1"/>
</dbReference>
<comment type="subcellular location">
    <subcellularLocation>
        <location evidence="1">Nucleus</location>
    </subcellularLocation>
</comment>
<evidence type="ECO:0000256" key="3">
    <source>
        <dbReference type="ARBA" id="ARBA00023125"/>
    </source>
</evidence>
<dbReference type="InterPro" id="IPR036910">
    <property type="entry name" value="HMG_box_dom_sf"/>
</dbReference>
<dbReference type="FunFam" id="1.10.30.10:FF:000016">
    <property type="entry name" value="FACT complex subunit SSRP1"/>
    <property type="match status" value="1"/>
</dbReference>
<feature type="DNA-binding region" description="HMG box" evidence="6">
    <location>
        <begin position="434"/>
        <end position="502"/>
    </location>
</feature>
<dbReference type="InterPro" id="IPR036236">
    <property type="entry name" value="Znf_C2H2_sf"/>
</dbReference>
<keyword evidence="11" id="KW-1185">Reference proteome</keyword>
<dbReference type="Pfam" id="PF00505">
    <property type="entry name" value="HMG_box"/>
    <property type="match status" value="1"/>
</dbReference>
<dbReference type="InterPro" id="IPR050342">
    <property type="entry name" value="HMGB"/>
</dbReference>
<dbReference type="PRINTS" id="PR00886">
    <property type="entry name" value="HIGHMOBLTY12"/>
</dbReference>
<dbReference type="GO" id="GO:0005634">
    <property type="term" value="C:nucleus"/>
    <property type="evidence" value="ECO:0007669"/>
    <property type="project" value="UniProtKB-SubCell"/>
</dbReference>
<evidence type="ECO:0000256" key="6">
    <source>
        <dbReference type="PROSITE-ProRule" id="PRU00267"/>
    </source>
</evidence>
<dbReference type="InterPro" id="IPR009071">
    <property type="entry name" value="HMG_box_dom"/>
</dbReference>
<dbReference type="AlphaFoldDB" id="A0AAV2PZ12"/>
<keyword evidence="4 6" id="KW-0539">Nucleus</keyword>
<dbReference type="PANTHER" id="PTHR48112:SF32">
    <property type="entry name" value="HIGH MOBILITY GROUP PROTEIN B3"/>
    <property type="match status" value="1"/>
</dbReference>
<gene>
    <name evidence="10" type="ORF">MNOR_LOCUS4890</name>
</gene>
<proteinExistence type="inferred from homology"/>
<dbReference type="GO" id="GO:0008270">
    <property type="term" value="F:zinc ion binding"/>
    <property type="evidence" value="ECO:0007669"/>
    <property type="project" value="UniProtKB-KW"/>
</dbReference>
<evidence type="ECO:0000313" key="10">
    <source>
        <dbReference type="EMBL" id="CAL4065562.1"/>
    </source>
</evidence>
<feature type="domain" description="C2H2-type" evidence="9">
    <location>
        <begin position="264"/>
        <end position="291"/>
    </location>
</feature>
<dbReference type="GO" id="GO:0003677">
    <property type="term" value="F:DNA binding"/>
    <property type="evidence" value="ECO:0007669"/>
    <property type="project" value="UniProtKB-UniRule"/>
</dbReference>
<evidence type="ECO:0000259" key="9">
    <source>
        <dbReference type="PROSITE" id="PS50157"/>
    </source>
</evidence>
<evidence type="ECO:0000256" key="4">
    <source>
        <dbReference type="ARBA" id="ARBA00023242"/>
    </source>
</evidence>
<dbReference type="SMART" id="SM00398">
    <property type="entry name" value="HMG"/>
    <property type="match status" value="2"/>
</dbReference>
<keyword evidence="3 6" id="KW-0238">DNA-binding</keyword>
<sequence>MAASNSTIFGPNGLKQELLDFIDAAQVVKPGKSDKNDNDPIGIEVLKEFEHRDGPNDAVNGSADEEAILGLPAPEEDTNLNLKLESFLSDSDDNSNGGIDASALLEVQINEQPESNGAAPTPRPPPPLKYQGGRQGLPAPSQIRVSSDEVRYTCSACPFTDNTIDNIASHLFTHTEPTCFSCPACGYTTKSINGFKKHMAEHTGELLYHCMFCEYVSNDPDYFDLHMNFHPGKDKFLNCKTCHCKLQARDYKSHMLIHTDNQPLVCTECGFSCTNMNILMTHKLMHAVDSPFSNNSFRYNFGGMNMFNGSLNSQMNPSLPSYDQSLQQSWQRPPVKTKKPKGRMTAYSFYVQLERKKLPPDLNVNWVEFSRQCSDRWKSMSEEDKKNFHEKAEADKERYQNEMANWNPGPGVLHTQGKGKHGYFFKKPKDPNRPKRAQSAFFYFANDERQKVRDLNPDLSVGDVAKELGRKWKEMTSEEKTSFEKMAEEDRLRYYKAMDVYKTGEPSIKKLKTNGESTGSARSTPEPEEDDDDIQFLFASDP</sequence>
<feature type="DNA-binding region" description="HMG box" evidence="6">
    <location>
        <begin position="340"/>
        <end position="407"/>
    </location>
</feature>